<name>A0A3G9J1D7_9ACTN</name>
<dbReference type="KEGG" id="nbe:Back2_10660"/>
<accession>A0A3G9J1D7</accession>
<dbReference type="Proteomes" id="UP000271573">
    <property type="component" value="Chromosome"/>
</dbReference>
<keyword evidence="3" id="KW-1185">Reference proteome</keyword>
<protein>
    <submittedName>
        <fullName evidence="2">Uncharacterized protein</fullName>
    </submittedName>
</protein>
<reference evidence="2 3" key="1">
    <citation type="submission" date="2018-11" db="EMBL/GenBank/DDBJ databases">
        <title>Complete genome sequence of Nocardioides baekrokdamisoli strain KCTC 39748.</title>
        <authorList>
            <person name="Kang S.W."/>
            <person name="Lee K.C."/>
            <person name="Kim K.K."/>
            <person name="Kim J.S."/>
            <person name="Kim D.S."/>
            <person name="Ko S.H."/>
            <person name="Yang S.H."/>
            <person name="Shin Y.K."/>
            <person name="Lee J.S."/>
        </authorList>
    </citation>
    <scope>NUCLEOTIDE SEQUENCE [LARGE SCALE GENOMIC DNA]</scope>
    <source>
        <strain evidence="2 3">KCTC 39748</strain>
    </source>
</reference>
<evidence type="ECO:0000313" key="3">
    <source>
        <dbReference type="Proteomes" id="UP000271573"/>
    </source>
</evidence>
<feature type="compositionally biased region" description="Low complexity" evidence="1">
    <location>
        <begin position="100"/>
        <end position="109"/>
    </location>
</feature>
<evidence type="ECO:0000313" key="2">
    <source>
        <dbReference type="EMBL" id="BBH16779.1"/>
    </source>
</evidence>
<feature type="region of interest" description="Disordered" evidence="1">
    <location>
        <begin position="100"/>
        <end position="119"/>
    </location>
</feature>
<gene>
    <name evidence="2" type="ORF">Back2_10660</name>
</gene>
<organism evidence="2 3">
    <name type="scientific">Nocardioides baekrokdamisoli</name>
    <dbReference type="NCBI Taxonomy" id="1804624"/>
    <lineage>
        <taxon>Bacteria</taxon>
        <taxon>Bacillati</taxon>
        <taxon>Actinomycetota</taxon>
        <taxon>Actinomycetes</taxon>
        <taxon>Propionibacteriales</taxon>
        <taxon>Nocardioidaceae</taxon>
        <taxon>Nocardioides</taxon>
    </lineage>
</organism>
<dbReference type="AlphaFoldDB" id="A0A3G9J1D7"/>
<proteinExistence type="predicted"/>
<dbReference type="EMBL" id="AP019307">
    <property type="protein sequence ID" value="BBH16779.1"/>
    <property type="molecule type" value="Genomic_DNA"/>
</dbReference>
<sequence>MKVTLAACDAAMLSTVPVGSAQPWTSAMVAGRADGVPAVGGGVTGDGVGRGDEALVEGDADGLVDQVGLVIAAGDVGEVVRPAPEAGGELGTTDGVTVTEGEEIGAAAPAPDPLEGQNQ</sequence>
<evidence type="ECO:0000256" key="1">
    <source>
        <dbReference type="SAM" id="MobiDB-lite"/>
    </source>
</evidence>